<organism evidence="3">
    <name type="scientific">Guillardia theta (strain CCMP2712)</name>
    <name type="common">Cryptophyte</name>
    <dbReference type="NCBI Taxonomy" id="905079"/>
    <lineage>
        <taxon>Eukaryota</taxon>
        <taxon>Cryptophyceae</taxon>
        <taxon>Pyrenomonadales</taxon>
        <taxon>Geminigeraceae</taxon>
        <taxon>Guillardia</taxon>
    </lineage>
</organism>
<protein>
    <submittedName>
        <fullName evidence="3 4">Uncharacterized protein</fullName>
    </submittedName>
</protein>
<evidence type="ECO:0000313" key="3">
    <source>
        <dbReference type="EMBL" id="EKX42284.1"/>
    </source>
</evidence>
<dbReference type="EnsemblProtists" id="EKX42284">
    <property type="protein sequence ID" value="EKX42284"/>
    <property type="gene ID" value="GUITHDRAFT_153571"/>
</dbReference>
<dbReference type="AlphaFoldDB" id="L1J2E9"/>
<dbReference type="HOGENOM" id="CLU_2353021_0_0_1"/>
<dbReference type="PaxDb" id="55529-EKX42284"/>
<evidence type="ECO:0000313" key="4">
    <source>
        <dbReference type="EnsemblProtists" id="EKX42284"/>
    </source>
</evidence>
<feature type="region of interest" description="Disordered" evidence="2">
    <location>
        <begin position="69"/>
        <end position="97"/>
    </location>
</feature>
<evidence type="ECO:0000256" key="1">
    <source>
        <dbReference type="SAM" id="Coils"/>
    </source>
</evidence>
<gene>
    <name evidence="3" type="ORF">GUITHDRAFT_153571</name>
</gene>
<feature type="compositionally biased region" description="Low complexity" evidence="2">
    <location>
        <begin position="69"/>
        <end position="78"/>
    </location>
</feature>
<feature type="coiled-coil region" evidence="1">
    <location>
        <begin position="15"/>
        <end position="66"/>
    </location>
</feature>
<name>L1J2E9_GUITC</name>
<sequence>MAGEGGKKFSASWLMEQLMRTKDELKEAKMNIRLLEETLSSQAGKTNELRMKLEHLMSEKASLVEQLKAASSSSLNASHPGDGAVESSRASRQSTGT</sequence>
<dbReference type="RefSeq" id="XP_005829264.1">
    <property type="nucleotide sequence ID" value="XM_005829207.1"/>
</dbReference>
<proteinExistence type="predicted"/>
<evidence type="ECO:0000256" key="2">
    <source>
        <dbReference type="SAM" id="MobiDB-lite"/>
    </source>
</evidence>
<dbReference type="Proteomes" id="UP000011087">
    <property type="component" value="Unassembled WGS sequence"/>
</dbReference>
<dbReference type="GeneID" id="17299013"/>
<reference evidence="5" key="2">
    <citation type="submission" date="2012-11" db="EMBL/GenBank/DDBJ databases">
        <authorList>
            <person name="Kuo A."/>
            <person name="Curtis B.A."/>
            <person name="Tanifuji G."/>
            <person name="Burki F."/>
            <person name="Gruber A."/>
            <person name="Irimia M."/>
            <person name="Maruyama S."/>
            <person name="Arias M.C."/>
            <person name="Ball S.G."/>
            <person name="Gile G.H."/>
            <person name="Hirakawa Y."/>
            <person name="Hopkins J.F."/>
            <person name="Rensing S.A."/>
            <person name="Schmutz J."/>
            <person name="Symeonidi A."/>
            <person name="Elias M."/>
            <person name="Eveleigh R.J."/>
            <person name="Herman E.K."/>
            <person name="Klute M.J."/>
            <person name="Nakayama T."/>
            <person name="Obornik M."/>
            <person name="Reyes-Prieto A."/>
            <person name="Armbrust E.V."/>
            <person name="Aves S.J."/>
            <person name="Beiko R.G."/>
            <person name="Coutinho P."/>
            <person name="Dacks J.B."/>
            <person name="Durnford D.G."/>
            <person name="Fast N.M."/>
            <person name="Green B.R."/>
            <person name="Grisdale C."/>
            <person name="Hempe F."/>
            <person name="Henrissat B."/>
            <person name="Hoppner M.P."/>
            <person name="Ishida K.-I."/>
            <person name="Kim E."/>
            <person name="Koreny L."/>
            <person name="Kroth P.G."/>
            <person name="Liu Y."/>
            <person name="Malik S.-B."/>
            <person name="Maier U.G."/>
            <person name="McRose D."/>
            <person name="Mock T."/>
            <person name="Neilson J.A."/>
            <person name="Onodera N.T."/>
            <person name="Poole A.M."/>
            <person name="Pritham E.J."/>
            <person name="Richards T.A."/>
            <person name="Rocap G."/>
            <person name="Roy S.W."/>
            <person name="Sarai C."/>
            <person name="Schaack S."/>
            <person name="Shirato S."/>
            <person name="Slamovits C.H."/>
            <person name="Spencer D.F."/>
            <person name="Suzuki S."/>
            <person name="Worden A.Z."/>
            <person name="Zauner S."/>
            <person name="Barry K."/>
            <person name="Bell C."/>
            <person name="Bharti A.K."/>
            <person name="Crow J.A."/>
            <person name="Grimwood J."/>
            <person name="Kramer R."/>
            <person name="Lindquist E."/>
            <person name="Lucas S."/>
            <person name="Salamov A."/>
            <person name="McFadden G.I."/>
            <person name="Lane C.E."/>
            <person name="Keeling P.J."/>
            <person name="Gray M.W."/>
            <person name="Grigoriev I.V."/>
            <person name="Archibald J.M."/>
        </authorList>
    </citation>
    <scope>NUCLEOTIDE SEQUENCE</scope>
    <source>
        <strain evidence="5">CCMP2712</strain>
    </source>
</reference>
<reference evidence="3 5" key="1">
    <citation type="journal article" date="2012" name="Nature">
        <title>Algal genomes reveal evolutionary mosaicism and the fate of nucleomorphs.</title>
        <authorList>
            <consortium name="DOE Joint Genome Institute"/>
            <person name="Curtis B.A."/>
            <person name="Tanifuji G."/>
            <person name="Burki F."/>
            <person name="Gruber A."/>
            <person name="Irimia M."/>
            <person name="Maruyama S."/>
            <person name="Arias M.C."/>
            <person name="Ball S.G."/>
            <person name="Gile G.H."/>
            <person name="Hirakawa Y."/>
            <person name="Hopkins J.F."/>
            <person name="Kuo A."/>
            <person name="Rensing S.A."/>
            <person name="Schmutz J."/>
            <person name="Symeonidi A."/>
            <person name="Elias M."/>
            <person name="Eveleigh R.J."/>
            <person name="Herman E.K."/>
            <person name="Klute M.J."/>
            <person name="Nakayama T."/>
            <person name="Obornik M."/>
            <person name="Reyes-Prieto A."/>
            <person name="Armbrust E.V."/>
            <person name="Aves S.J."/>
            <person name="Beiko R.G."/>
            <person name="Coutinho P."/>
            <person name="Dacks J.B."/>
            <person name="Durnford D.G."/>
            <person name="Fast N.M."/>
            <person name="Green B.R."/>
            <person name="Grisdale C.J."/>
            <person name="Hempel F."/>
            <person name="Henrissat B."/>
            <person name="Hoppner M.P."/>
            <person name="Ishida K."/>
            <person name="Kim E."/>
            <person name="Koreny L."/>
            <person name="Kroth P.G."/>
            <person name="Liu Y."/>
            <person name="Malik S.B."/>
            <person name="Maier U.G."/>
            <person name="McRose D."/>
            <person name="Mock T."/>
            <person name="Neilson J.A."/>
            <person name="Onodera N.T."/>
            <person name="Poole A.M."/>
            <person name="Pritham E.J."/>
            <person name="Richards T.A."/>
            <person name="Rocap G."/>
            <person name="Roy S.W."/>
            <person name="Sarai C."/>
            <person name="Schaack S."/>
            <person name="Shirato S."/>
            <person name="Slamovits C.H."/>
            <person name="Spencer D.F."/>
            <person name="Suzuki S."/>
            <person name="Worden A.Z."/>
            <person name="Zauner S."/>
            <person name="Barry K."/>
            <person name="Bell C."/>
            <person name="Bharti A.K."/>
            <person name="Crow J.A."/>
            <person name="Grimwood J."/>
            <person name="Kramer R."/>
            <person name="Lindquist E."/>
            <person name="Lucas S."/>
            <person name="Salamov A."/>
            <person name="McFadden G.I."/>
            <person name="Lane C.E."/>
            <person name="Keeling P.J."/>
            <person name="Gray M.W."/>
            <person name="Grigoriev I.V."/>
            <person name="Archibald J.M."/>
        </authorList>
    </citation>
    <scope>NUCLEOTIDE SEQUENCE</scope>
    <source>
        <strain evidence="3 5">CCMP2712</strain>
    </source>
</reference>
<dbReference type="EMBL" id="JH993017">
    <property type="protein sequence ID" value="EKX42284.1"/>
    <property type="molecule type" value="Genomic_DNA"/>
</dbReference>
<keyword evidence="1" id="KW-0175">Coiled coil</keyword>
<feature type="non-terminal residue" evidence="3">
    <location>
        <position position="1"/>
    </location>
</feature>
<accession>L1J2E9</accession>
<feature type="compositionally biased region" description="Polar residues" evidence="2">
    <location>
        <begin position="88"/>
        <end position="97"/>
    </location>
</feature>
<dbReference type="KEGG" id="gtt:GUITHDRAFT_153571"/>
<evidence type="ECO:0000313" key="5">
    <source>
        <dbReference type="Proteomes" id="UP000011087"/>
    </source>
</evidence>
<keyword evidence="5" id="KW-1185">Reference proteome</keyword>
<reference evidence="4" key="3">
    <citation type="submission" date="2015-06" db="UniProtKB">
        <authorList>
            <consortium name="EnsemblProtists"/>
        </authorList>
    </citation>
    <scope>IDENTIFICATION</scope>
</reference>